<evidence type="ECO:0000259" key="1">
    <source>
        <dbReference type="PROSITE" id="PS51071"/>
    </source>
</evidence>
<dbReference type="Pfam" id="PF01418">
    <property type="entry name" value="HTH_6"/>
    <property type="match status" value="1"/>
</dbReference>
<reference evidence="2 3" key="1">
    <citation type="submission" date="2019-08" db="EMBL/GenBank/DDBJ databases">
        <title>Complete genome sequence of Spiroplasma chinense CCH (DSM 19755).</title>
        <authorList>
            <person name="Shen H.-Y."/>
            <person name="Lin Y.-C."/>
            <person name="Chou L."/>
            <person name="Kuo C.-H."/>
        </authorList>
    </citation>
    <scope>NUCLEOTIDE SEQUENCE [LARGE SCALE GENOMIC DNA]</scope>
    <source>
        <strain evidence="2 3">CCH</strain>
    </source>
</reference>
<dbReference type="AlphaFoldDB" id="A0A5B9Y5D4"/>
<protein>
    <submittedName>
        <fullName evidence="2">MurR/RpiR family transcriptional regulator</fullName>
    </submittedName>
</protein>
<dbReference type="PROSITE" id="PS51071">
    <property type="entry name" value="HTH_RPIR"/>
    <property type="match status" value="1"/>
</dbReference>
<keyword evidence="3" id="KW-1185">Reference proteome</keyword>
<organism evidence="2 3">
    <name type="scientific">Spiroplasma chinense</name>
    <dbReference type="NCBI Taxonomy" id="216932"/>
    <lineage>
        <taxon>Bacteria</taxon>
        <taxon>Bacillati</taxon>
        <taxon>Mycoplasmatota</taxon>
        <taxon>Mollicutes</taxon>
        <taxon>Entomoplasmatales</taxon>
        <taxon>Spiroplasmataceae</taxon>
        <taxon>Spiroplasma</taxon>
    </lineage>
</organism>
<dbReference type="GO" id="GO:0097367">
    <property type="term" value="F:carbohydrate derivative binding"/>
    <property type="evidence" value="ECO:0007669"/>
    <property type="project" value="InterPro"/>
</dbReference>
<dbReference type="Proteomes" id="UP000323144">
    <property type="component" value="Chromosome"/>
</dbReference>
<dbReference type="InterPro" id="IPR009057">
    <property type="entry name" value="Homeodomain-like_sf"/>
</dbReference>
<feature type="domain" description="HTH rpiR-type" evidence="1">
    <location>
        <begin position="5"/>
        <end position="81"/>
    </location>
</feature>
<dbReference type="GO" id="GO:1901135">
    <property type="term" value="P:carbohydrate derivative metabolic process"/>
    <property type="evidence" value="ECO:0007669"/>
    <property type="project" value="InterPro"/>
</dbReference>
<dbReference type="RefSeq" id="WP_166507862.1">
    <property type="nucleotide sequence ID" value="NZ_CP043026.1"/>
</dbReference>
<dbReference type="InterPro" id="IPR036388">
    <property type="entry name" value="WH-like_DNA-bd_sf"/>
</dbReference>
<dbReference type="PANTHER" id="PTHR30514:SF10">
    <property type="entry name" value="MURR_RPIR FAMILY TRANSCRIPTIONAL REGULATOR"/>
    <property type="match status" value="1"/>
</dbReference>
<evidence type="ECO:0000313" key="2">
    <source>
        <dbReference type="EMBL" id="QEH61467.1"/>
    </source>
</evidence>
<dbReference type="GO" id="GO:0003677">
    <property type="term" value="F:DNA binding"/>
    <property type="evidence" value="ECO:0007669"/>
    <property type="project" value="InterPro"/>
</dbReference>
<proteinExistence type="predicted"/>
<dbReference type="InterPro" id="IPR047640">
    <property type="entry name" value="RpiR-like"/>
</dbReference>
<dbReference type="EMBL" id="CP043026">
    <property type="protein sequence ID" value="QEH61467.1"/>
    <property type="molecule type" value="Genomic_DNA"/>
</dbReference>
<dbReference type="Gene3D" id="3.40.50.10490">
    <property type="entry name" value="Glucose-6-phosphate isomerase like protein, domain 1"/>
    <property type="match status" value="1"/>
</dbReference>
<dbReference type="InterPro" id="IPR000281">
    <property type="entry name" value="HTH_RpiR"/>
</dbReference>
<accession>A0A5B9Y5D4</accession>
<evidence type="ECO:0000313" key="3">
    <source>
        <dbReference type="Proteomes" id="UP000323144"/>
    </source>
</evidence>
<name>A0A5B9Y5D4_9MOLU</name>
<dbReference type="GO" id="GO:0003700">
    <property type="term" value="F:DNA-binding transcription factor activity"/>
    <property type="evidence" value="ECO:0007669"/>
    <property type="project" value="InterPro"/>
</dbReference>
<gene>
    <name evidence="2" type="ORF">SCHIN_v1c02700</name>
</gene>
<dbReference type="PANTHER" id="PTHR30514">
    <property type="entry name" value="GLUCOKINASE"/>
    <property type="match status" value="1"/>
</dbReference>
<dbReference type="Gene3D" id="1.10.10.10">
    <property type="entry name" value="Winged helix-like DNA-binding domain superfamily/Winged helix DNA-binding domain"/>
    <property type="match status" value="1"/>
</dbReference>
<dbReference type="SUPFAM" id="SSF46689">
    <property type="entry name" value="Homeodomain-like"/>
    <property type="match status" value="1"/>
</dbReference>
<dbReference type="KEGG" id="schi:SCHIN_v1c02700"/>
<sequence length="267" mass="31110">MLKHGLIKDIEDIYYDDKSEDDKKIAAFLLENFKNKKVLNISVIAEKCNVSPTKVTRFSDKLGLKGFKELKLRLNDIAKSVIIDGELVDVNDNVVQKKEVFFDNYNVILVRSQKRQFEYLKSIQMAPIIKNLLRAKNVYLFAFNLSYNVSKNFVQRLKWSGINIISESDIISIDTYLNLITQEDIVVLITISGKNNFIKEITEKIDMKTKLYCIGGEICNFKERFDYYFDIKAEEDLLWNINSIRAQMVIQILDFIHINLLIESNLI</sequence>
<dbReference type="SUPFAM" id="SSF53697">
    <property type="entry name" value="SIS domain"/>
    <property type="match status" value="1"/>
</dbReference>
<dbReference type="InterPro" id="IPR046348">
    <property type="entry name" value="SIS_dom_sf"/>
</dbReference>